<dbReference type="Proteomes" id="UP000192578">
    <property type="component" value="Unassembled WGS sequence"/>
</dbReference>
<name>A0A9X6RNG0_HYPEX</name>
<dbReference type="SMART" id="SM00061">
    <property type="entry name" value="MATH"/>
    <property type="match status" value="1"/>
</dbReference>
<organism evidence="4 5">
    <name type="scientific">Hypsibius exemplaris</name>
    <name type="common">Freshwater tardigrade</name>
    <dbReference type="NCBI Taxonomy" id="2072580"/>
    <lineage>
        <taxon>Eukaryota</taxon>
        <taxon>Metazoa</taxon>
        <taxon>Ecdysozoa</taxon>
        <taxon>Tardigrada</taxon>
        <taxon>Eutardigrada</taxon>
        <taxon>Parachela</taxon>
        <taxon>Hypsibioidea</taxon>
        <taxon>Hypsibiidae</taxon>
        <taxon>Hypsibius</taxon>
    </lineage>
</organism>
<feature type="compositionally biased region" description="Low complexity" evidence="1">
    <location>
        <begin position="23"/>
        <end position="33"/>
    </location>
</feature>
<dbReference type="Pfam" id="PF22486">
    <property type="entry name" value="MATH_2"/>
    <property type="match status" value="1"/>
</dbReference>
<dbReference type="AlphaFoldDB" id="A0A9X6RNG0"/>
<feature type="domain" description="MATH" evidence="3">
    <location>
        <begin position="69"/>
        <end position="206"/>
    </location>
</feature>
<dbReference type="CDD" id="cd18186">
    <property type="entry name" value="BTB_POZ_ZBTB_KLHL-like"/>
    <property type="match status" value="1"/>
</dbReference>
<sequence>MASSGGSSVKSSNGNARGGFNPSTGRSSTLNNNNGGGGGTVGAGGGGSLSSEDGSTLSYHATTIIKTIKCHYLWTISNYTFVKDKDESIKSPKFTTPDGTEWYLRVHPLGFNRDVPERNFVSAYLCVHQPNNGHVQAKHRGKILSFDDDINEALKTMERSAKMGKVDCFTRDNFSWGWPEFISHNDLFEEEKKFLLNDSIRILWYLEILVEVESSTNRIDCPRMTLGIDFGDLLKTGRSSDVIIKSGDGKEYRAHKLIISQRSKYFEAMFSHPTKENNKATVDLPDPGDIIGLLLEFMYTDRVTNSAAFTEHLLVAADKYQIDNLKRQTETELISRITVDNVTQFFVMACNYNAECLKRECKMHIASNLRQVIKTPGWQELKDSEEGFGLATELLDMQIGREVSGDNQESMA</sequence>
<dbReference type="Pfam" id="PF00651">
    <property type="entry name" value="BTB"/>
    <property type="match status" value="1"/>
</dbReference>
<dbReference type="CDD" id="cd00121">
    <property type="entry name" value="MATH"/>
    <property type="match status" value="1"/>
</dbReference>
<dbReference type="SMART" id="SM00225">
    <property type="entry name" value="BTB"/>
    <property type="match status" value="1"/>
</dbReference>
<evidence type="ECO:0000259" key="3">
    <source>
        <dbReference type="PROSITE" id="PS50144"/>
    </source>
</evidence>
<dbReference type="Gene3D" id="1.25.40.420">
    <property type="match status" value="1"/>
</dbReference>
<feature type="compositionally biased region" description="Low complexity" evidence="1">
    <location>
        <begin position="1"/>
        <end position="15"/>
    </location>
</feature>
<evidence type="ECO:0000313" key="4">
    <source>
        <dbReference type="EMBL" id="OWA53977.1"/>
    </source>
</evidence>
<evidence type="ECO:0000259" key="2">
    <source>
        <dbReference type="PROSITE" id="PS50097"/>
    </source>
</evidence>
<dbReference type="PROSITE" id="PS50144">
    <property type="entry name" value="MATH"/>
    <property type="match status" value="1"/>
</dbReference>
<dbReference type="SUPFAM" id="SSF54695">
    <property type="entry name" value="POZ domain"/>
    <property type="match status" value="1"/>
</dbReference>
<dbReference type="InterPro" id="IPR011333">
    <property type="entry name" value="SKP1/BTB/POZ_sf"/>
</dbReference>
<comment type="caution">
    <text evidence="4">The sequence shown here is derived from an EMBL/GenBank/DDBJ whole genome shotgun (WGS) entry which is preliminary data.</text>
</comment>
<dbReference type="OrthoDB" id="6359816at2759"/>
<dbReference type="Gene3D" id="3.30.710.10">
    <property type="entry name" value="Potassium Channel Kv1.1, Chain A"/>
    <property type="match status" value="1"/>
</dbReference>
<accession>A0A9X6RNG0</accession>
<evidence type="ECO:0000256" key="1">
    <source>
        <dbReference type="SAM" id="MobiDB-lite"/>
    </source>
</evidence>
<feature type="region of interest" description="Disordered" evidence="1">
    <location>
        <begin position="1"/>
        <end position="51"/>
    </location>
</feature>
<dbReference type="Gene3D" id="2.60.210.10">
    <property type="entry name" value="Apoptosis, Tumor Necrosis Factor Receptor Associated Protein 2, Chain A"/>
    <property type="match status" value="1"/>
</dbReference>
<dbReference type="GO" id="GO:0030163">
    <property type="term" value="P:protein catabolic process"/>
    <property type="evidence" value="ECO:0007669"/>
    <property type="project" value="UniProtKB-ARBA"/>
</dbReference>
<dbReference type="InterPro" id="IPR002083">
    <property type="entry name" value="MATH/TRAF_dom"/>
</dbReference>
<dbReference type="EMBL" id="MTYJ01000361">
    <property type="protein sequence ID" value="OWA53977.1"/>
    <property type="molecule type" value="Genomic_DNA"/>
</dbReference>
<dbReference type="InterPro" id="IPR008974">
    <property type="entry name" value="TRAF-like"/>
</dbReference>
<reference evidence="5" key="1">
    <citation type="submission" date="2017-01" db="EMBL/GenBank/DDBJ databases">
        <title>Comparative genomics of anhydrobiosis in the tardigrade Hypsibius dujardini.</title>
        <authorList>
            <person name="Yoshida Y."/>
            <person name="Koutsovoulos G."/>
            <person name="Laetsch D."/>
            <person name="Stevens L."/>
            <person name="Kumar S."/>
            <person name="Horikawa D."/>
            <person name="Ishino K."/>
            <person name="Komine S."/>
            <person name="Tomita M."/>
            <person name="Blaxter M."/>
            <person name="Arakawa K."/>
        </authorList>
    </citation>
    <scope>NUCLEOTIDE SEQUENCE [LARGE SCALE GENOMIC DNA]</scope>
    <source>
        <strain evidence="5">Z151</strain>
    </source>
</reference>
<dbReference type="PANTHER" id="PTHR24413">
    <property type="entry name" value="SPECKLE-TYPE POZ PROTEIN"/>
    <property type="match status" value="1"/>
</dbReference>
<feature type="domain" description="BTB" evidence="2">
    <location>
        <begin position="240"/>
        <end position="307"/>
    </location>
</feature>
<feature type="compositionally biased region" description="Gly residues" evidence="1">
    <location>
        <begin position="34"/>
        <end position="48"/>
    </location>
</feature>
<keyword evidence="5" id="KW-1185">Reference proteome</keyword>
<gene>
    <name evidence="4" type="ORF">BV898_18400</name>
</gene>
<dbReference type="SUPFAM" id="SSF49599">
    <property type="entry name" value="TRAF domain-like"/>
    <property type="match status" value="1"/>
</dbReference>
<proteinExistence type="predicted"/>
<dbReference type="InterPro" id="IPR000210">
    <property type="entry name" value="BTB/POZ_dom"/>
</dbReference>
<protein>
    <submittedName>
        <fullName evidence="4">BTB and MATH domain-containing protein 43</fullName>
    </submittedName>
</protein>
<evidence type="ECO:0000313" key="5">
    <source>
        <dbReference type="Proteomes" id="UP000192578"/>
    </source>
</evidence>
<dbReference type="PROSITE" id="PS50097">
    <property type="entry name" value="BTB"/>
    <property type="match status" value="1"/>
</dbReference>